<dbReference type="InterPro" id="IPR045702">
    <property type="entry name" value="DUF6060"/>
</dbReference>
<feature type="chain" id="PRO_5041984498" evidence="2">
    <location>
        <begin position="19"/>
        <end position="259"/>
    </location>
</feature>
<dbReference type="AlphaFoldDB" id="A0AAD6IQN4"/>
<comment type="caution">
    <text evidence="3">The sequence shown here is derived from an EMBL/GenBank/DDBJ whole genome shotgun (WGS) entry which is preliminary data.</text>
</comment>
<gene>
    <name evidence="3" type="ORF">Dda_8528</name>
</gene>
<evidence type="ECO:0000256" key="1">
    <source>
        <dbReference type="SAM" id="Phobius"/>
    </source>
</evidence>
<keyword evidence="1" id="KW-1133">Transmembrane helix</keyword>
<feature type="signal peptide" evidence="2">
    <location>
        <begin position="1"/>
        <end position="18"/>
    </location>
</feature>
<proteinExistence type="predicted"/>
<sequence>MRMGISPLYLLFAASVLADCNRFITTDTWTVKLNSDTGYSFLANASIQISNFTTCTPSLVSVPSSCIGRCSIIGSGGVSVAARFNITPSTNDPSTLSRFFTVAVAAAANKDTTTNSRRGPNDEDPPSYSVCGDISTSYAAAGIPVPEMCFSLNETRWVRYDPQFLCLNGTADECSNGPFENGTAVTVCGIRRIADGTISFLQDRTVLSGDGQYTATDENPSASMNMSMCQPSGVSRAKSEGGWMVAIAVIAGIIVGYLQ</sequence>
<protein>
    <submittedName>
        <fullName evidence="3">Uncharacterized protein</fullName>
    </submittedName>
</protein>
<dbReference type="Proteomes" id="UP001221413">
    <property type="component" value="Unassembled WGS sequence"/>
</dbReference>
<name>A0AAD6IQN4_DREDA</name>
<feature type="transmembrane region" description="Helical" evidence="1">
    <location>
        <begin position="241"/>
        <end position="258"/>
    </location>
</feature>
<dbReference type="EMBL" id="JAQGDS010000012">
    <property type="protein sequence ID" value="KAJ6256663.1"/>
    <property type="molecule type" value="Genomic_DNA"/>
</dbReference>
<keyword evidence="1" id="KW-0812">Transmembrane</keyword>
<evidence type="ECO:0000313" key="3">
    <source>
        <dbReference type="EMBL" id="KAJ6256663.1"/>
    </source>
</evidence>
<keyword evidence="1" id="KW-0472">Membrane</keyword>
<evidence type="ECO:0000256" key="2">
    <source>
        <dbReference type="SAM" id="SignalP"/>
    </source>
</evidence>
<organism evidence="3 4">
    <name type="scientific">Drechslerella dactyloides</name>
    <name type="common">Nematode-trapping fungus</name>
    <name type="synonym">Arthrobotrys dactyloides</name>
    <dbReference type="NCBI Taxonomy" id="74499"/>
    <lineage>
        <taxon>Eukaryota</taxon>
        <taxon>Fungi</taxon>
        <taxon>Dikarya</taxon>
        <taxon>Ascomycota</taxon>
        <taxon>Pezizomycotina</taxon>
        <taxon>Orbiliomycetes</taxon>
        <taxon>Orbiliales</taxon>
        <taxon>Orbiliaceae</taxon>
        <taxon>Drechslerella</taxon>
    </lineage>
</organism>
<keyword evidence="4" id="KW-1185">Reference proteome</keyword>
<dbReference type="Pfam" id="PF19535">
    <property type="entry name" value="DUF6060"/>
    <property type="match status" value="1"/>
</dbReference>
<reference evidence="3" key="1">
    <citation type="submission" date="2023-01" db="EMBL/GenBank/DDBJ databases">
        <title>The chitinases involved in constricting ring structure development in the nematode-trapping fungus Drechslerella dactyloides.</title>
        <authorList>
            <person name="Wang R."/>
            <person name="Zhang L."/>
            <person name="Tang P."/>
            <person name="Li S."/>
            <person name="Liang L."/>
        </authorList>
    </citation>
    <scope>NUCLEOTIDE SEQUENCE</scope>
    <source>
        <strain evidence="3">YMF1.00031</strain>
    </source>
</reference>
<keyword evidence="2" id="KW-0732">Signal</keyword>
<accession>A0AAD6IQN4</accession>
<evidence type="ECO:0000313" key="4">
    <source>
        <dbReference type="Proteomes" id="UP001221413"/>
    </source>
</evidence>